<comment type="cofactor">
    <cofactor evidence="1 7">
        <name>pyridoxal 5'-phosphate</name>
        <dbReference type="ChEBI" id="CHEBI:597326"/>
    </cofactor>
</comment>
<evidence type="ECO:0000256" key="1">
    <source>
        <dbReference type="ARBA" id="ARBA00001933"/>
    </source>
</evidence>
<dbReference type="PANTHER" id="PTHR43500:SF1">
    <property type="entry name" value="CYSTATHIONINE BETA-LYASE-RELATED"/>
    <property type="match status" value="1"/>
</dbReference>
<dbReference type="InterPro" id="IPR015424">
    <property type="entry name" value="PyrdxlP-dep_Trfase"/>
</dbReference>
<dbReference type="KEGG" id="ssin:G7078_07380"/>
<dbReference type="EMBL" id="CP049871">
    <property type="protein sequence ID" value="QIL03345.1"/>
    <property type="molecule type" value="Genomic_DNA"/>
</dbReference>
<dbReference type="Pfam" id="PF01053">
    <property type="entry name" value="Cys_Met_Meta_PP"/>
    <property type="match status" value="1"/>
</dbReference>
<name>A0A6G7ZQZ3_9SPHN</name>
<dbReference type="GO" id="GO:0030170">
    <property type="term" value="F:pyridoxal phosphate binding"/>
    <property type="evidence" value="ECO:0007669"/>
    <property type="project" value="InterPro"/>
</dbReference>
<evidence type="ECO:0000256" key="7">
    <source>
        <dbReference type="RuleBase" id="RU362118"/>
    </source>
</evidence>
<accession>A0A6G7ZQZ3</accession>
<keyword evidence="4 8" id="KW-0456">Lyase</keyword>
<evidence type="ECO:0000256" key="5">
    <source>
        <dbReference type="ARBA" id="ARBA00047517"/>
    </source>
</evidence>
<protein>
    <submittedName>
        <fullName evidence="8">Cystathionine beta-lyase</fullName>
        <ecNumber evidence="8">4.4.1.8</ecNumber>
    </submittedName>
</protein>
<dbReference type="InterPro" id="IPR015421">
    <property type="entry name" value="PyrdxlP-dep_Trfase_major"/>
</dbReference>
<evidence type="ECO:0000313" key="8">
    <source>
        <dbReference type="EMBL" id="QIL03345.1"/>
    </source>
</evidence>
<dbReference type="InterPro" id="IPR000277">
    <property type="entry name" value="Cys/Met-Metab_PyrdxlP-dep_enz"/>
</dbReference>
<comment type="similarity">
    <text evidence="2 7">Belongs to the trans-sulfuration enzymes family.</text>
</comment>
<evidence type="ECO:0000256" key="4">
    <source>
        <dbReference type="ARBA" id="ARBA00023239"/>
    </source>
</evidence>
<dbReference type="GO" id="GO:0019346">
    <property type="term" value="P:transsulfuration"/>
    <property type="evidence" value="ECO:0007669"/>
    <property type="project" value="InterPro"/>
</dbReference>
<dbReference type="AlphaFoldDB" id="A0A6G7ZQZ3"/>
<evidence type="ECO:0000313" key="9">
    <source>
        <dbReference type="Proteomes" id="UP000502502"/>
    </source>
</evidence>
<evidence type="ECO:0000256" key="6">
    <source>
        <dbReference type="PIRSR" id="PIRSR001434-2"/>
    </source>
</evidence>
<dbReference type="GO" id="GO:0047804">
    <property type="term" value="F:cysteine-S-conjugate beta-lyase activity"/>
    <property type="evidence" value="ECO:0007669"/>
    <property type="project" value="InterPro"/>
</dbReference>
<dbReference type="PANTHER" id="PTHR43500">
    <property type="entry name" value="CYSTATHIONINE BETA-LYASE-RELATED"/>
    <property type="match status" value="1"/>
</dbReference>
<evidence type="ECO:0000256" key="2">
    <source>
        <dbReference type="ARBA" id="ARBA00009077"/>
    </source>
</evidence>
<dbReference type="Gene3D" id="3.40.640.10">
    <property type="entry name" value="Type I PLP-dependent aspartate aminotransferase-like (Major domain)"/>
    <property type="match status" value="1"/>
</dbReference>
<gene>
    <name evidence="8" type="primary">metC</name>
    <name evidence="8" type="ORF">G7078_07380</name>
</gene>
<dbReference type="InterPro" id="IPR006233">
    <property type="entry name" value="Cys_b_lyase_bac"/>
</dbReference>
<keyword evidence="9" id="KW-1185">Reference proteome</keyword>
<proteinExistence type="inferred from homology"/>
<sequence length="387" mass="41448">MSVADSTRPDTRLVTGGRRKEWRGRLVSPPVERTSTILFDSVADMRQRKPGLGSYAYGLQGTASHWALAEALTELEPGAAGTALLPSGLAAITAAMLAVLSAGDEVLVVDSVYGPTRIFCDKILSGFGIAARYYDPLATPEALESLVGESTRAILLESPGSLTFEVQDVPGICAMARRRGLTTILDNTWATPLLFPAIAVGVDISILAVSKHVGGHSDLLMGAVTATPEWFERIQHTAWDLGHAVSPDDAWLASRGLRTLGVRLRQHEHSGLAVAKWLDAHAAVGTMLHPALPDCPGHALWQRDFRGSSGLFAFSLLNADRKARDAVVDRLQLFGIGYSWGGFESLAIPVDPVRTVGKQNSQPLIRLHIGLEDADDLIADLEQALSV</sequence>
<comment type="catalytic activity">
    <reaction evidence="5">
        <text>L,L-cystathionine + H2O = L-homocysteine + pyruvate + NH4(+)</text>
        <dbReference type="Rhea" id="RHEA:13965"/>
        <dbReference type="ChEBI" id="CHEBI:15361"/>
        <dbReference type="ChEBI" id="CHEBI:15377"/>
        <dbReference type="ChEBI" id="CHEBI:28938"/>
        <dbReference type="ChEBI" id="CHEBI:58161"/>
        <dbReference type="ChEBI" id="CHEBI:58199"/>
    </reaction>
</comment>
<dbReference type="SUPFAM" id="SSF53383">
    <property type="entry name" value="PLP-dependent transferases"/>
    <property type="match status" value="1"/>
</dbReference>
<dbReference type="Proteomes" id="UP000502502">
    <property type="component" value="Chromosome"/>
</dbReference>
<dbReference type="PIRSF" id="PIRSF001434">
    <property type="entry name" value="CGS"/>
    <property type="match status" value="1"/>
</dbReference>
<reference evidence="8 9" key="1">
    <citation type="submission" date="2020-03" db="EMBL/GenBank/DDBJ databases">
        <title>Sphingomonas sp. nov., isolated from fish.</title>
        <authorList>
            <person name="Hyun D.-W."/>
            <person name="Bae J.-W."/>
        </authorList>
    </citation>
    <scope>NUCLEOTIDE SEQUENCE [LARGE SCALE GENOMIC DNA]</scope>
    <source>
        <strain evidence="8 9">HDW15C</strain>
    </source>
</reference>
<dbReference type="EC" id="4.4.1.8" evidence="8"/>
<organism evidence="8 9">
    <name type="scientific">Sphingomonas sinipercae</name>
    <dbReference type="NCBI Taxonomy" id="2714944"/>
    <lineage>
        <taxon>Bacteria</taxon>
        <taxon>Pseudomonadati</taxon>
        <taxon>Pseudomonadota</taxon>
        <taxon>Alphaproteobacteria</taxon>
        <taxon>Sphingomonadales</taxon>
        <taxon>Sphingomonadaceae</taxon>
        <taxon>Sphingomonas</taxon>
    </lineage>
</organism>
<feature type="modified residue" description="N6-(pyridoxal phosphate)lysine" evidence="6">
    <location>
        <position position="211"/>
    </location>
</feature>
<dbReference type="GO" id="GO:0019450">
    <property type="term" value="P:L-cysteine catabolic process to pyruvate"/>
    <property type="evidence" value="ECO:0007669"/>
    <property type="project" value="TreeGrafter"/>
</dbReference>
<evidence type="ECO:0000256" key="3">
    <source>
        <dbReference type="ARBA" id="ARBA00022898"/>
    </source>
</evidence>
<keyword evidence="3 6" id="KW-0663">Pyridoxal phosphate</keyword>
<dbReference type="FunFam" id="3.40.640.10:FF:000046">
    <property type="entry name" value="Cystathionine gamma-lyase"/>
    <property type="match status" value="1"/>
</dbReference>
<dbReference type="NCBIfam" id="TIGR01324">
    <property type="entry name" value="cysta_beta_ly_B"/>
    <property type="match status" value="1"/>
</dbReference>
<dbReference type="Gene3D" id="3.90.1150.10">
    <property type="entry name" value="Aspartate Aminotransferase, domain 1"/>
    <property type="match status" value="1"/>
</dbReference>
<dbReference type="InterPro" id="IPR015422">
    <property type="entry name" value="PyrdxlP-dep_Trfase_small"/>
</dbReference>